<comment type="caution">
    <text evidence="1">The sequence shown here is derived from an EMBL/GenBank/DDBJ whole genome shotgun (WGS) entry which is preliminary data.</text>
</comment>
<proteinExistence type="predicted"/>
<name>A0ABD5UZR8_9EURY</name>
<dbReference type="Pfam" id="PF25257">
    <property type="entry name" value="DUF7858"/>
    <property type="match status" value="1"/>
</dbReference>
<evidence type="ECO:0000313" key="2">
    <source>
        <dbReference type="Proteomes" id="UP001596296"/>
    </source>
</evidence>
<organism evidence="1 2">
    <name type="scientific">Halopenitus salinus</name>
    <dbReference type="NCBI Taxonomy" id="1198295"/>
    <lineage>
        <taxon>Archaea</taxon>
        <taxon>Methanobacteriati</taxon>
        <taxon>Methanobacteriota</taxon>
        <taxon>Stenosarchaea group</taxon>
        <taxon>Halobacteria</taxon>
        <taxon>Halobacteriales</taxon>
        <taxon>Haloferacaceae</taxon>
        <taxon>Halopenitus</taxon>
    </lineage>
</organism>
<dbReference type="EMBL" id="JBHSXL010000006">
    <property type="protein sequence ID" value="MFC6892481.1"/>
    <property type="molecule type" value="Genomic_DNA"/>
</dbReference>
<sequence length="166" mass="17106">MTLSDIAAGIEVTAEQRDRGAAVVDDTGVDPIDRLAEHADALPCTPAATATLVEAYTAGASVGEAAREANVAPMTAAKALHRCGIDGLHPLAPTRREIVREWLSGRYSRSDALALVGGDEADFALSTYIETHDPIPEIAEALSAASDVDGGVCALGGSISLPDDLR</sequence>
<dbReference type="Proteomes" id="UP001596296">
    <property type="component" value="Unassembled WGS sequence"/>
</dbReference>
<dbReference type="RefSeq" id="WP_379742744.1">
    <property type="nucleotide sequence ID" value="NZ_JBHSVN010000001.1"/>
</dbReference>
<gene>
    <name evidence="1" type="ORF">ACFQE9_07640</name>
</gene>
<keyword evidence="2" id="KW-1185">Reference proteome</keyword>
<reference evidence="1 2" key="1">
    <citation type="journal article" date="2019" name="Int. J. Syst. Evol. Microbiol.">
        <title>The Global Catalogue of Microorganisms (GCM) 10K type strain sequencing project: providing services to taxonomists for standard genome sequencing and annotation.</title>
        <authorList>
            <consortium name="The Broad Institute Genomics Platform"/>
            <consortium name="The Broad Institute Genome Sequencing Center for Infectious Disease"/>
            <person name="Wu L."/>
            <person name="Ma J."/>
        </authorList>
    </citation>
    <scope>NUCLEOTIDE SEQUENCE [LARGE SCALE GENOMIC DNA]</scope>
    <source>
        <strain evidence="1 2">SKJ47</strain>
    </source>
</reference>
<evidence type="ECO:0000313" key="1">
    <source>
        <dbReference type="EMBL" id="MFC6892481.1"/>
    </source>
</evidence>
<accession>A0ABD5UZR8</accession>
<protein>
    <submittedName>
        <fullName evidence="1">Uncharacterized protein</fullName>
    </submittedName>
</protein>
<dbReference type="InterPro" id="IPR057180">
    <property type="entry name" value="DUF7858"/>
</dbReference>
<dbReference type="AlphaFoldDB" id="A0ABD5UZR8"/>